<evidence type="ECO:0000256" key="1">
    <source>
        <dbReference type="ARBA" id="ARBA00004651"/>
    </source>
</evidence>
<protein>
    <recommendedName>
        <fullName evidence="11">Probable alginate O-acetylase</fullName>
        <ecNumber evidence="11">2.3.1.-</ecNumber>
    </recommendedName>
</protein>
<feature type="transmembrane region" description="Helical" evidence="12">
    <location>
        <begin position="30"/>
        <end position="46"/>
    </location>
</feature>
<accession>A0A0F7K4X6</accession>
<proteinExistence type="inferred from homology"/>
<feature type="transmembrane region" description="Helical" evidence="12">
    <location>
        <begin position="433"/>
        <end position="458"/>
    </location>
</feature>
<evidence type="ECO:0000256" key="10">
    <source>
        <dbReference type="ARBA" id="ARBA00023315"/>
    </source>
</evidence>
<feature type="transmembrane region" description="Helical" evidence="12">
    <location>
        <begin position="317"/>
        <end position="340"/>
    </location>
</feature>
<dbReference type="PANTHER" id="PTHR13285">
    <property type="entry name" value="ACYLTRANSFERASE"/>
    <property type="match status" value="1"/>
</dbReference>
<dbReference type="Pfam" id="PF03062">
    <property type="entry name" value="MBOAT"/>
    <property type="match status" value="1"/>
</dbReference>
<keyword evidence="5 11" id="KW-0808">Transferase</keyword>
<keyword evidence="7 11" id="KW-0016">Alginate biosynthesis</keyword>
<dbReference type="InterPro" id="IPR028362">
    <property type="entry name" value="AlgI"/>
</dbReference>
<feature type="transmembrane region" description="Helical" evidence="12">
    <location>
        <begin position="229"/>
        <end position="247"/>
    </location>
</feature>
<evidence type="ECO:0000256" key="3">
    <source>
        <dbReference type="ARBA" id="ARBA00010323"/>
    </source>
</evidence>
<dbReference type="GO" id="GO:0005886">
    <property type="term" value="C:plasma membrane"/>
    <property type="evidence" value="ECO:0007669"/>
    <property type="project" value="UniProtKB-SubCell"/>
</dbReference>
<evidence type="ECO:0000256" key="5">
    <source>
        <dbReference type="ARBA" id="ARBA00022679"/>
    </source>
</evidence>
<dbReference type="UniPathway" id="UPA00286"/>
<feature type="transmembrane region" description="Helical" evidence="12">
    <location>
        <begin position="52"/>
        <end position="69"/>
    </location>
</feature>
<comment type="subcellular location">
    <subcellularLocation>
        <location evidence="11">Cell inner membrane</location>
    </subcellularLocation>
    <subcellularLocation>
        <location evidence="1">Cell membrane</location>
        <topology evidence="1">Multi-pass membrane protein</topology>
    </subcellularLocation>
</comment>
<evidence type="ECO:0000256" key="9">
    <source>
        <dbReference type="ARBA" id="ARBA00023136"/>
    </source>
</evidence>
<sequence length="525" mass="58623">MLFNSHQFIFLFLPLTLAVFLILSRRDQEYSILWLVAASLFFYGWWNPAYLGLIVASMLFNYLFGRLLGAAQAYSTPQRRWILGLGVTLNLVTLGYYKYAGFFVQNINAIAGTDFNLESIILPLAISFFTFQQIAYLVDAYRGITREYRFIHYALFVTFFPQLIAGPIVHHKEMLPQFLNGPSSRKIAENISIGITIFAIGLFKKSVLADNAALYASPVFSAAEGGGELSLLVAWGGALAYTMQLYFDFSGYSDMAIGAARMFGIKLPLNFHSPYKATSIVEFWRRWHMTLSRFLRDYLYIPLGGNKRGPFNRYRNLFLTMLLGGLWHGAGWTFVAWGALHGFYLIVNHAWHRGRALIFGDSRPGSPVGKLAAWLLTFVAVVVGWVFFRATSFSSAITILEGMAGLNGVELPNAIMARLGGIGQQLQSWGIGAYLGGGTQFILTWGWVVLLMLAAILFPNTQQIMSRFEPALAPYHHPESAAHSIRTLLPFKWSPSGAWAVMTALIAALGVLALTSVSEFLYFQF</sequence>
<evidence type="ECO:0000256" key="4">
    <source>
        <dbReference type="ARBA" id="ARBA00022475"/>
    </source>
</evidence>
<dbReference type="EMBL" id="CP011412">
    <property type="protein sequence ID" value="AKH22038.1"/>
    <property type="molecule type" value="Genomic_DNA"/>
</dbReference>
<evidence type="ECO:0000313" key="14">
    <source>
        <dbReference type="Proteomes" id="UP000034410"/>
    </source>
</evidence>
<keyword evidence="14" id="KW-1185">Reference proteome</keyword>
<feature type="transmembrane region" description="Helical" evidence="12">
    <location>
        <begin position="81"/>
        <end position="100"/>
    </location>
</feature>
<evidence type="ECO:0000256" key="6">
    <source>
        <dbReference type="ARBA" id="ARBA00022692"/>
    </source>
</evidence>
<evidence type="ECO:0000256" key="8">
    <source>
        <dbReference type="ARBA" id="ARBA00022989"/>
    </source>
</evidence>
<feature type="transmembrane region" description="Helical" evidence="12">
    <location>
        <begin position="6"/>
        <end position="23"/>
    </location>
</feature>
<comment type="pathway">
    <text evidence="2 11">Glycan biosynthesis; alginate biosynthesis.</text>
</comment>
<feature type="transmembrane region" description="Helical" evidence="12">
    <location>
        <begin position="498"/>
        <end position="523"/>
    </location>
</feature>
<keyword evidence="9 11" id="KW-0472">Membrane</keyword>
<dbReference type="OrthoDB" id="139172at2"/>
<evidence type="ECO:0000256" key="7">
    <source>
        <dbReference type="ARBA" id="ARBA00022841"/>
    </source>
</evidence>
<dbReference type="PIRSF" id="PIRSF500217">
    <property type="entry name" value="AlgI"/>
    <property type="match status" value="1"/>
</dbReference>
<reference evidence="13 14" key="1">
    <citation type="journal article" date="2015" name="Genome Announc.">
        <title>Complete Genome Sequence of Sedimenticola thiotaurini Strain SIP-G1, a Polyphosphate- and Polyhydroxyalkanoate-Accumulating Sulfur-Oxidizing Gammaproteobacterium Isolated from Salt Marsh Sediments.</title>
        <authorList>
            <person name="Flood B.E."/>
            <person name="Jones D.S."/>
            <person name="Bailey J.V."/>
        </authorList>
    </citation>
    <scope>NUCLEOTIDE SEQUENCE [LARGE SCALE GENOMIC DNA]</scope>
    <source>
        <strain evidence="13 14">SIP-G1</strain>
    </source>
</reference>
<keyword evidence="4 11" id="KW-1003">Cell membrane</keyword>
<evidence type="ECO:0000313" key="13">
    <source>
        <dbReference type="EMBL" id="AKH22038.1"/>
    </source>
</evidence>
<dbReference type="AlphaFoldDB" id="A0A0F7K4X6"/>
<feature type="transmembrane region" description="Helical" evidence="12">
    <location>
        <begin position="120"/>
        <end position="138"/>
    </location>
</feature>
<keyword evidence="10 11" id="KW-0012">Acyltransferase</keyword>
<organism evidence="13 14">
    <name type="scientific">Sedimenticola thiotaurini</name>
    <dbReference type="NCBI Taxonomy" id="1543721"/>
    <lineage>
        <taxon>Bacteria</taxon>
        <taxon>Pseudomonadati</taxon>
        <taxon>Pseudomonadota</taxon>
        <taxon>Gammaproteobacteria</taxon>
        <taxon>Chromatiales</taxon>
        <taxon>Sedimenticolaceae</taxon>
        <taxon>Sedimenticola</taxon>
    </lineage>
</organism>
<evidence type="ECO:0000256" key="2">
    <source>
        <dbReference type="ARBA" id="ARBA00005182"/>
    </source>
</evidence>
<keyword evidence="6 11" id="KW-0812">Transmembrane</keyword>
<dbReference type="InterPro" id="IPR024194">
    <property type="entry name" value="Ac/AlaTfrase_AlgI/DltB"/>
</dbReference>
<dbReference type="PATRIC" id="fig|1543721.4.peg.884"/>
<dbReference type="InterPro" id="IPR004299">
    <property type="entry name" value="MBOAT_fam"/>
</dbReference>
<name>A0A0F7K4X6_9GAMM</name>
<keyword evidence="11" id="KW-0997">Cell inner membrane</keyword>
<dbReference type="PANTHER" id="PTHR13285:SF23">
    <property type="entry name" value="TEICHOIC ACID D-ALANYLTRANSFERASE"/>
    <property type="match status" value="1"/>
</dbReference>
<dbReference type="KEGG" id="seds:AAY24_04235"/>
<comment type="similarity">
    <text evidence="3 11">Belongs to the membrane-bound acyltransferase family.</text>
</comment>
<dbReference type="InterPro" id="IPR051085">
    <property type="entry name" value="MB_O-acyltransferase"/>
</dbReference>
<dbReference type="EC" id="2.3.1.-" evidence="11"/>
<evidence type="ECO:0000256" key="11">
    <source>
        <dbReference type="PIRNR" id="PIRNR016636"/>
    </source>
</evidence>
<dbReference type="RefSeq" id="WP_046861000.1">
    <property type="nucleotide sequence ID" value="NZ_CP011412.1"/>
</dbReference>
<feature type="transmembrane region" description="Helical" evidence="12">
    <location>
        <begin position="150"/>
        <end position="169"/>
    </location>
</feature>
<gene>
    <name evidence="13" type="ORF">AAY24_04235</name>
</gene>
<keyword evidence="8 12" id="KW-1133">Transmembrane helix</keyword>
<dbReference type="GO" id="GO:0042121">
    <property type="term" value="P:alginic acid biosynthetic process"/>
    <property type="evidence" value="ECO:0007669"/>
    <property type="project" value="UniProtKB-UniRule"/>
</dbReference>
<dbReference type="Proteomes" id="UP000034410">
    <property type="component" value="Chromosome"/>
</dbReference>
<dbReference type="GO" id="GO:0016746">
    <property type="term" value="F:acyltransferase activity"/>
    <property type="evidence" value="ECO:0007669"/>
    <property type="project" value="UniProtKB-KW"/>
</dbReference>
<evidence type="ECO:0000256" key="12">
    <source>
        <dbReference type="SAM" id="Phobius"/>
    </source>
</evidence>
<feature type="transmembrane region" description="Helical" evidence="12">
    <location>
        <begin position="371"/>
        <end position="388"/>
    </location>
</feature>
<dbReference type="PIRSF" id="PIRSF016636">
    <property type="entry name" value="AlgI_DltB"/>
    <property type="match status" value="1"/>
</dbReference>